<dbReference type="AlphaFoldDB" id="A0A285UJT9"/>
<evidence type="ECO:0000313" key="4">
    <source>
        <dbReference type="Proteomes" id="UP000219167"/>
    </source>
</evidence>
<dbReference type="RefSeq" id="WP_097140798.1">
    <property type="nucleotide sequence ID" value="NZ_OBQD01000009.1"/>
</dbReference>
<name>A0A285UJT9_9HYPH</name>
<protein>
    <submittedName>
        <fullName evidence="3">Uncharacterized protein YndB with AHSA1/START domain</fullName>
    </submittedName>
</protein>
<dbReference type="InterPro" id="IPR023393">
    <property type="entry name" value="START-like_dom_sf"/>
</dbReference>
<dbReference type="Pfam" id="PF08327">
    <property type="entry name" value="AHSA1"/>
    <property type="match status" value="1"/>
</dbReference>
<accession>A0A285UJT9</accession>
<organism evidence="3 4">
    <name type="scientific">Rhizobium subbaraonis</name>
    <dbReference type="NCBI Taxonomy" id="908946"/>
    <lineage>
        <taxon>Bacteria</taxon>
        <taxon>Pseudomonadati</taxon>
        <taxon>Pseudomonadota</taxon>
        <taxon>Alphaproteobacteria</taxon>
        <taxon>Hyphomicrobiales</taxon>
        <taxon>Rhizobiaceae</taxon>
        <taxon>Rhizobium/Agrobacterium group</taxon>
        <taxon>Rhizobium</taxon>
    </lineage>
</organism>
<feature type="domain" description="Activator of Hsp90 ATPase homologue 1/2-like C-terminal" evidence="2">
    <location>
        <begin position="22"/>
        <end position="157"/>
    </location>
</feature>
<dbReference type="InterPro" id="IPR013538">
    <property type="entry name" value="ASHA1/2-like_C"/>
</dbReference>
<proteinExistence type="inferred from homology"/>
<evidence type="ECO:0000313" key="3">
    <source>
        <dbReference type="EMBL" id="SOC42119.1"/>
    </source>
</evidence>
<dbReference type="Proteomes" id="UP000219167">
    <property type="component" value="Unassembled WGS sequence"/>
</dbReference>
<dbReference type="Gene3D" id="3.30.530.20">
    <property type="match status" value="1"/>
</dbReference>
<dbReference type="OrthoDB" id="9805228at2"/>
<evidence type="ECO:0000256" key="1">
    <source>
        <dbReference type="ARBA" id="ARBA00006817"/>
    </source>
</evidence>
<dbReference type="SUPFAM" id="SSF55961">
    <property type="entry name" value="Bet v1-like"/>
    <property type="match status" value="1"/>
</dbReference>
<comment type="similarity">
    <text evidence="1">Belongs to the AHA1 family.</text>
</comment>
<gene>
    <name evidence="3" type="ORF">SAMN05892877_109214</name>
</gene>
<reference evidence="3 4" key="1">
    <citation type="submission" date="2017-08" db="EMBL/GenBank/DDBJ databases">
        <authorList>
            <person name="de Groot N.N."/>
        </authorList>
    </citation>
    <scope>NUCLEOTIDE SEQUENCE [LARGE SCALE GENOMIC DNA]</scope>
    <source>
        <strain evidence="3 4">JC85</strain>
    </source>
</reference>
<dbReference type="EMBL" id="OBQD01000009">
    <property type="protein sequence ID" value="SOC42119.1"/>
    <property type="molecule type" value="Genomic_DNA"/>
</dbReference>
<dbReference type="CDD" id="cd08896">
    <property type="entry name" value="SRPBCC_CalC_Aha1-like_3"/>
    <property type="match status" value="1"/>
</dbReference>
<evidence type="ECO:0000259" key="2">
    <source>
        <dbReference type="Pfam" id="PF08327"/>
    </source>
</evidence>
<sequence length="161" mass="18227">MDTTVEIKPANERELVLTRVLNATPAQLFKAWTTPALMTQWFAPKPYETPIVEIEPRDGGKFRTVMTGPDNFHMDSTGVLLEVEKDRRIIFTDAFGPDWKPTEKAFFTAEILFDDLGDGRSRYTAIARHWNVEDARTHETMGFHGGWGQVATQLEAVASKL</sequence>
<keyword evidence="4" id="KW-1185">Reference proteome</keyword>